<evidence type="ECO:0000256" key="7">
    <source>
        <dbReference type="SAM" id="Phobius"/>
    </source>
</evidence>
<dbReference type="PANTHER" id="PTHR42925:SF2">
    <property type="entry name" value="NA+ DRIVEN MULTIDRUG EFFLUX PUMP"/>
    <property type="match status" value="1"/>
</dbReference>
<evidence type="ECO:0000256" key="2">
    <source>
        <dbReference type="ARBA" id="ARBA00022448"/>
    </source>
</evidence>
<feature type="transmembrane region" description="Helical" evidence="7">
    <location>
        <begin position="329"/>
        <end position="349"/>
    </location>
</feature>
<comment type="subcellular location">
    <subcellularLocation>
        <location evidence="1">Cell membrane</location>
        <topology evidence="1">Multi-pass membrane protein</topology>
    </subcellularLocation>
</comment>
<reference evidence="8" key="2">
    <citation type="journal article" date="2021" name="PeerJ">
        <title>Extensive microbial diversity within the chicken gut microbiome revealed by metagenomics and culture.</title>
        <authorList>
            <person name="Gilroy R."/>
            <person name="Ravi A."/>
            <person name="Getino M."/>
            <person name="Pursley I."/>
            <person name="Horton D.L."/>
            <person name="Alikhan N.F."/>
            <person name="Baker D."/>
            <person name="Gharbi K."/>
            <person name="Hall N."/>
            <person name="Watson M."/>
            <person name="Adriaenssens E.M."/>
            <person name="Foster-Nyarko E."/>
            <person name="Jarju S."/>
            <person name="Secka A."/>
            <person name="Antonio M."/>
            <person name="Oren A."/>
            <person name="Chaudhuri R.R."/>
            <person name="La Ragione R."/>
            <person name="Hildebrand F."/>
            <person name="Pallen M.J."/>
        </authorList>
    </citation>
    <scope>NUCLEOTIDE SEQUENCE</scope>
    <source>
        <strain evidence="8">ChiHcec3-6078</strain>
    </source>
</reference>
<dbReference type="Proteomes" id="UP000824090">
    <property type="component" value="Unassembled WGS sequence"/>
</dbReference>
<dbReference type="PIRSF" id="PIRSF006603">
    <property type="entry name" value="DinF"/>
    <property type="match status" value="1"/>
</dbReference>
<accession>A0A9D1I1I3</accession>
<keyword evidence="4 7" id="KW-0812">Transmembrane</keyword>
<evidence type="ECO:0000313" key="8">
    <source>
        <dbReference type="EMBL" id="HIU25503.1"/>
    </source>
</evidence>
<dbReference type="PANTHER" id="PTHR42925">
    <property type="entry name" value="MULTIDRUG AND TOXIN EFFLUX PROTEIN MATE FAMILY"/>
    <property type="match status" value="1"/>
</dbReference>
<feature type="transmembrane region" description="Helical" evidence="7">
    <location>
        <begin position="99"/>
        <end position="119"/>
    </location>
</feature>
<keyword evidence="6 7" id="KW-0472">Membrane</keyword>
<feature type="transmembrane region" description="Helical" evidence="7">
    <location>
        <begin position="60"/>
        <end position="87"/>
    </location>
</feature>
<dbReference type="InterPro" id="IPR002528">
    <property type="entry name" value="MATE_fam"/>
</dbReference>
<organism evidence="8 9">
    <name type="scientific">Candidatus Allocopromorpha excrementigallinarum</name>
    <dbReference type="NCBI Taxonomy" id="2840742"/>
    <lineage>
        <taxon>Bacteria</taxon>
        <taxon>Bacillati</taxon>
        <taxon>Bacillota</taxon>
        <taxon>Clostridia</taxon>
        <taxon>Eubacteriales</taxon>
        <taxon>Eubacteriaceae</taxon>
        <taxon>Eubacteriaceae incertae sedis</taxon>
        <taxon>Candidatus Allocopromorpha</taxon>
    </lineage>
</organism>
<sequence length="466" mass="50894">MTAEKDLNQKIKNTELMRNLGRVALPIALQSLIGSSLNLIDNLMVGSLGELELNAVGVSVQIFFIYWMLLYGFSGGVATFISQFYGVGDFKNIRRTTGLAVTVALSAGLVFFVAAMIFPHGILRIFTRFPEVIDTGVDYVRWCAPTFILLAVTQSFTIALRATQQTRLPLYASATALAVNTVLNYMLIFGKFGFPQLGVAGAAIATSIARLIEMCLILYMVFGRKNVIAGRLGEFFSYNRKLAVRVIKNAVPTTINETLWGLGTSMYVAAFARIGITAGAAIQACNTINNLFTLAAFSIGDAILILAGQKLGEGKKEEAFEMSAKMIKMGLVVGVLMGVGIILLGEPILSLFTFTREGADYAGKILIVYGAALWLTLYNAMHITGTLRCGGDTRYAMFTETGTVWLIGVPLAFITSLWLGWPIYFAVIAVKAEEVVKGIILTRRYFSRKWLNNVIHDIGNDQTTRL</sequence>
<evidence type="ECO:0000256" key="1">
    <source>
        <dbReference type="ARBA" id="ARBA00004651"/>
    </source>
</evidence>
<dbReference type="Pfam" id="PF01554">
    <property type="entry name" value="MatE"/>
    <property type="match status" value="2"/>
</dbReference>
<proteinExistence type="predicted"/>
<gene>
    <name evidence="8" type="ORF">IAC50_03250</name>
</gene>
<dbReference type="AlphaFoldDB" id="A0A9D1I1I3"/>
<feature type="transmembrane region" description="Helical" evidence="7">
    <location>
        <begin position="288"/>
        <end position="308"/>
    </location>
</feature>
<dbReference type="InterPro" id="IPR047135">
    <property type="entry name" value="YsiQ"/>
</dbReference>
<dbReference type="InterPro" id="IPR048279">
    <property type="entry name" value="MdtK-like"/>
</dbReference>
<keyword evidence="2" id="KW-0813">Transport</keyword>
<feature type="transmembrane region" description="Helical" evidence="7">
    <location>
        <begin position="259"/>
        <end position="282"/>
    </location>
</feature>
<dbReference type="GO" id="GO:0005886">
    <property type="term" value="C:plasma membrane"/>
    <property type="evidence" value="ECO:0007669"/>
    <property type="project" value="UniProtKB-SubCell"/>
</dbReference>
<feature type="transmembrane region" description="Helical" evidence="7">
    <location>
        <begin position="200"/>
        <end position="222"/>
    </location>
</feature>
<dbReference type="NCBIfam" id="TIGR00797">
    <property type="entry name" value="matE"/>
    <property type="match status" value="1"/>
</dbReference>
<evidence type="ECO:0000256" key="5">
    <source>
        <dbReference type="ARBA" id="ARBA00022989"/>
    </source>
</evidence>
<feature type="transmembrane region" description="Helical" evidence="7">
    <location>
        <begin position="361"/>
        <end position="381"/>
    </location>
</feature>
<feature type="transmembrane region" description="Helical" evidence="7">
    <location>
        <begin position="402"/>
        <end position="421"/>
    </location>
</feature>
<dbReference type="GO" id="GO:0042910">
    <property type="term" value="F:xenobiotic transmembrane transporter activity"/>
    <property type="evidence" value="ECO:0007669"/>
    <property type="project" value="InterPro"/>
</dbReference>
<evidence type="ECO:0000256" key="6">
    <source>
        <dbReference type="ARBA" id="ARBA00023136"/>
    </source>
</evidence>
<protein>
    <submittedName>
        <fullName evidence="8">MATE family efflux transporter</fullName>
    </submittedName>
</protein>
<dbReference type="CDD" id="cd13134">
    <property type="entry name" value="MATE_like_8"/>
    <property type="match status" value="1"/>
</dbReference>
<feature type="transmembrane region" description="Helical" evidence="7">
    <location>
        <begin position="20"/>
        <end position="40"/>
    </location>
</feature>
<feature type="transmembrane region" description="Helical" evidence="7">
    <location>
        <begin position="139"/>
        <end position="161"/>
    </location>
</feature>
<reference evidence="8" key="1">
    <citation type="submission" date="2020-10" db="EMBL/GenBank/DDBJ databases">
        <authorList>
            <person name="Gilroy R."/>
        </authorList>
    </citation>
    <scope>NUCLEOTIDE SEQUENCE</scope>
    <source>
        <strain evidence="8">ChiHcec3-6078</strain>
    </source>
</reference>
<dbReference type="EMBL" id="DVMP01000068">
    <property type="protein sequence ID" value="HIU25503.1"/>
    <property type="molecule type" value="Genomic_DNA"/>
</dbReference>
<feature type="transmembrane region" description="Helical" evidence="7">
    <location>
        <begin position="168"/>
        <end position="188"/>
    </location>
</feature>
<keyword evidence="5 7" id="KW-1133">Transmembrane helix</keyword>
<dbReference type="GO" id="GO:0015297">
    <property type="term" value="F:antiporter activity"/>
    <property type="evidence" value="ECO:0007669"/>
    <property type="project" value="InterPro"/>
</dbReference>
<evidence type="ECO:0000256" key="3">
    <source>
        <dbReference type="ARBA" id="ARBA00022475"/>
    </source>
</evidence>
<keyword evidence="3" id="KW-1003">Cell membrane</keyword>
<name>A0A9D1I1I3_9FIRM</name>
<evidence type="ECO:0000313" key="9">
    <source>
        <dbReference type="Proteomes" id="UP000824090"/>
    </source>
</evidence>
<evidence type="ECO:0000256" key="4">
    <source>
        <dbReference type="ARBA" id="ARBA00022692"/>
    </source>
</evidence>
<comment type="caution">
    <text evidence="8">The sequence shown here is derived from an EMBL/GenBank/DDBJ whole genome shotgun (WGS) entry which is preliminary data.</text>
</comment>